<dbReference type="SMART" id="SM00488">
    <property type="entry name" value="DEXDc2"/>
    <property type="match status" value="1"/>
</dbReference>
<evidence type="ECO:0000256" key="4">
    <source>
        <dbReference type="SAM" id="Coils"/>
    </source>
</evidence>
<protein>
    <submittedName>
        <fullName evidence="6">Regulator of telomere elongation helicase 1</fullName>
    </submittedName>
</protein>
<dbReference type="GO" id="GO:0003677">
    <property type="term" value="F:DNA binding"/>
    <property type="evidence" value="ECO:0007669"/>
    <property type="project" value="InterPro"/>
</dbReference>
<dbReference type="SUPFAM" id="SSF52540">
    <property type="entry name" value="P-loop containing nucleoside triphosphate hydrolases"/>
    <property type="match status" value="1"/>
</dbReference>
<feature type="domain" description="Helicase ATP-binding" evidence="5">
    <location>
        <begin position="1"/>
        <end position="347"/>
    </location>
</feature>
<evidence type="ECO:0000256" key="3">
    <source>
        <dbReference type="ARBA" id="ARBA00022840"/>
    </source>
</evidence>
<evidence type="ECO:0000256" key="1">
    <source>
        <dbReference type="ARBA" id="ARBA00022741"/>
    </source>
</evidence>
<keyword evidence="7" id="KW-1185">Reference proteome</keyword>
<dbReference type="InterPro" id="IPR014013">
    <property type="entry name" value="Helic_SF1/SF2_ATP-bd_DinG/Rad3"/>
</dbReference>
<dbReference type="GO" id="GO:0016818">
    <property type="term" value="F:hydrolase activity, acting on acid anhydrides, in phosphorus-containing anhydrides"/>
    <property type="evidence" value="ECO:0007669"/>
    <property type="project" value="InterPro"/>
</dbReference>
<organism evidence="6 7">
    <name type="scientific">Stylonychia lemnae</name>
    <name type="common">Ciliate</name>
    <dbReference type="NCBI Taxonomy" id="5949"/>
    <lineage>
        <taxon>Eukaryota</taxon>
        <taxon>Sar</taxon>
        <taxon>Alveolata</taxon>
        <taxon>Ciliophora</taxon>
        <taxon>Intramacronucleata</taxon>
        <taxon>Spirotrichea</taxon>
        <taxon>Stichotrichia</taxon>
        <taxon>Sporadotrichida</taxon>
        <taxon>Oxytrichidae</taxon>
        <taxon>Stylonychinae</taxon>
        <taxon>Stylonychia</taxon>
    </lineage>
</organism>
<dbReference type="GO" id="GO:0005524">
    <property type="term" value="F:ATP binding"/>
    <property type="evidence" value="ECO:0007669"/>
    <property type="project" value="UniProtKB-KW"/>
</dbReference>
<dbReference type="OrthoDB" id="19182at2759"/>
<dbReference type="Proteomes" id="UP000039865">
    <property type="component" value="Unassembled WGS sequence"/>
</dbReference>
<reference evidence="6 7" key="1">
    <citation type="submission" date="2014-06" db="EMBL/GenBank/DDBJ databases">
        <authorList>
            <person name="Swart Estienne"/>
        </authorList>
    </citation>
    <scope>NUCLEOTIDE SEQUENCE [LARGE SCALE GENOMIC DNA]</scope>
    <source>
        <strain evidence="6 7">130c</strain>
    </source>
</reference>
<keyword evidence="6" id="KW-0347">Helicase</keyword>
<dbReference type="OMA" id="GRINNTC"/>
<evidence type="ECO:0000313" key="6">
    <source>
        <dbReference type="EMBL" id="CDW90951.1"/>
    </source>
</evidence>
<dbReference type="Gene3D" id="3.40.50.300">
    <property type="entry name" value="P-loop containing nucleotide triphosphate hydrolases"/>
    <property type="match status" value="2"/>
</dbReference>
<keyword evidence="3" id="KW-0067">ATP-binding</keyword>
<feature type="coiled-coil region" evidence="4">
    <location>
        <begin position="54"/>
        <end position="88"/>
    </location>
</feature>
<dbReference type="InterPro" id="IPR010614">
    <property type="entry name" value="RAD3-like_helicase_DEAD"/>
</dbReference>
<name>A0A078B9S8_STYLE</name>
<dbReference type="GO" id="GO:0003678">
    <property type="term" value="F:DNA helicase activity"/>
    <property type="evidence" value="ECO:0007669"/>
    <property type="project" value="InterPro"/>
</dbReference>
<dbReference type="PROSITE" id="PS51193">
    <property type="entry name" value="HELICASE_ATP_BIND_2"/>
    <property type="match status" value="1"/>
</dbReference>
<dbReference type="InterPro" id="IPR045028">
    <property type="entry name" value="DinG/Rad3-like"/>
</dbReference>
<dbReference type="InterPro" id="IPR006554">
    <property type="entry name" value="Helicase-like_DEXD_c2"/>
</dbReference>
<dbReference type="PANTHER" id="PTHR11472">
    <property type="entry name" value="DNA REPAIR DEAD HELICASE RAD3/XP-D SUBFAMILY MEMBER"/>
    <property type="match status" value="1"/>
</dbReference>
<gene>
    <name evidence="6" type="primary">Contig7924.g8458</name>
    <name evidence="6" type="ORF">STYLEM_20099</name>
</gene>
<sequence>MMRAVIECVKNKQNGLIESPTGTGKTLSIICSAVAALSYLRKHKEKYKVVKKKQDKKEQVIIDEEENKEKINQRLNGEENEVDEIEYDVPTRIVYCTRTHSQINQIFDELKNKLPYILRISPFASRKHSCIFENLPEQFPGNALNLSCKLLRKLDTIKQKLNKDASLKLTKLKDSNIKDIEDSGVDVQIIKSGCTFFYGYNYEVKKSASQELQNQFGAANCSTSKPAKSINYVAQQLPWNQPLSVNDYNKLGRINNTCPYYMMRSRVQECDLAVIPYNYIIDKNLRAQVNIPLKGSIIVLDEGHNIDSFCEELFTFEISINELFQDYQLLNQIWLDLQAEEQLLSEHQRYMVKGQRVDTKALQFTSEFEYLQIARIIFFVCNGVREIER</sequence>
<evidence type="ECO:0000256" key="2">
    <source>
        <dbReference type="ARBA" id="ARBA00022801"/>
    </source>
</evidence>
<proteinExistence type="predicted"/>
<dbReference type="InterPro" id="IPR027417">
    <property type="entry name" value="P-loop_NTPase"/>
</dbReference>
<dbReference type="AlphaFoldDB" id="A0A078B9S8"/>
<dbReference type="PANTHER" id="PTHR11472:SF34">
    <property type="entry name" value="REGULATOR OF TELOMERE ELONGATION HELICASE 1"/>
    <property type="match status" value="1"/>
</dbReference>
<dbReference type="Pfam" id="PF06733">
    <property type="entry name" value="DEAD_2"/>
    <property type="match status" value="1"/>
</dbReference>
<keyword evidence="1" id="KW-0547">Nucleotide-binding</keyword>
<keyword evidence="4" id="KW-0175">Coiled coil</keyword>
<accession>A0A078B9S8</accession>
<evidence type="ECO:0000259" key="5">
    <source>
        <dbReference type="PROSITE" id="PS51193"/>
    </source>
</evidence>
<dbReference type="InParanoid" id="A0A078B9S8"/>
<keyword evidence="2" id="KW-0378">Hydrolase</keyword>
<dbReference type="EMBL" id="CCKQ01018944">
    <property type="protein sequence ID" value="CDW90951.1"/>
    <property type="molecule type" value="Genomic_DNA"/>
</dbReference>
<evidence type="ECO:0000313" key="7">
    <source>
        <dbReference type="Proteomes" id="UP000039865"/>
    </source>
</evidence>